<name>A0A840STE8_9RHOB</name>
<dbReference type="GO" id="GO:0004160">
    <property type="term" value="F:dihydroxy-acid dehydratase activity"/>
    <property type="evidence" value="ECO:0007669"/>
    <property type="project" value="UniProtKB-EC"/>
</dbReference>
<dbReference type="InterPro" id="IPR042096">
    <property type="entry name" value="Dihydro-acid_dehy_C"/>
</dbReference>
<dbReference type="AlphaFoldDB" id="A0A840STE8"/>
<dbReference type="RefSeq" id="WP_184153701.1">
    <property type="nucleotide sequence ID" value="NZ_JACHFM010000004.1"/>
</dbReference>
<protein>
    <submittedName>
        <fullName evidence="8">Dihydroxy-acid dehydratase</fullName>
        <ecNumber evidence="8">4.2.1.9</ecNumber>
    </submittedName>
</protein>
<comment type="caution">
    <text evidence="8">The sequence shown here is derived from an EMBL/GenBank/DDBJ whole genome shotgun (WGS) entry which is preliminary data.</text>
</comment>
<dbReference type="PANTHER" id="PTHR43183:SF1">
    <property type="entry name" value="HYPOTHETICAL DIHYDROXY-ACID DEHYDRATASE (EUROFUNG)-RELATED"/>
    <property type="match status" value="1"/>
</dbReference>
<sequence>MFALTAEITKGLRSRAWFDNPGNPDMTALYLERYLNYGISREELQSGKPIIGIAQTGSDLSPCNRHHLELAKRLRDGIREAGGIAMEFPVHPIQETGKRPTAGLDRNLTYLGLVEVLYGYPLDGVVLTIGCDKTTPALLMAAATVNIPAIAFSVGPMLNGWFRGERTGSGTIVWKAREMMARGEIDYGGFLDLVASSAPSTGYCNTMGTATTMNSLAEALGMQLPGSAAIPAPYRDRQEMAWRTGKRIVDMVAEDLKPSDIMTREAFINAIRVNSAIGGSTNAPIHLNAIARHLGVELSIEDWQTFGEEIPLLVNLQPAGEYLGEDYYHAGGVPAVFGQLIEHGLIDESVMTASGKTVGECYRGAVITDENVIRPFDRPLKERAGFRVLSGNIFHSAVMKMSVISQEFRDRYLSNPEHPNHFEGRAVVFDGPEDYHHRIDDPALGIDANTILFMRGAGPKGYPGAAEVVNMRAPDYLLKQGISSLVCVGDGRQSGTSGSPSILNASPEAASGGGLALIETGDRVVLDLNDGRLDLLVDDAELARRREKLAADGGYQYPAHQTPWQEIQRGIVGELETGAVLEPAVKYQRIAQTKGIPRDNH</sequence>
<keyword evidence="9" id="KW-1185">Reference proteome</keyword>
<dbReference type="EC" id="4.2.1.9" evidence="8"/>
<dbReference type="NCBIfam" id="NF004784">
    <property type="entry name" value="PRK06131.1"/>
    <property type="match status" value="1"/>
</dbReference>
<keyword evidence="3" id="KW-0408">Iron</keyword>
<accession>A0A840STE8</accession>
<proteinExistence type="inferred from homology"/>
<dbReference type="InterPro" id="IPR037237">
    <property type="entry name" value="IlvD/EDD_N"/>
</dbReference>
<dbReference type="GO" id="GO:0046872">
    <property type="term" value="F:metal ion binding"/>
    <property type="evidence" value="ECO:0007669"/>
    <property type="project" value="UniProtKB-KW"/>
</dbReference>
<evidence type="ECO:0000256" key="4">
    <source>
        <dbReference type="ARBA" id="ARBA00023014"/>
    </source>
</evidence>
<dbReference type="InterPro" id="IPR056740">
    <property type="entry name" value="ILV_EDD_C"/>
</dbReference>
<keyword evidence="5 8" id="KW-0456">Lyase</keyword>
<dbReference type="EMBL" id="JACHFM010000004">
    <property type="protein sequence ID" value="MBB5223898.1"/>
    <property type="molecule type" value="Genomic_DNA"/>
</dbReference>
<dbReference type="Gene3D" id="3.50.30.80">
    <property type="entry name" value="IlvD/EDD C-terminal domain-like"/>
    <property type="match status" value="1"/>
</dbReference>
<evidence type="ECO:0000256" key="5">
    <source>
        <dbReference type="ARBA" id="ARBA00023239"/>
    </source>
</evidence>
<dbReference type="GO" id="GO:0051536">
    <property type="term" value="F:iron-sulfur cluster binding"/>
    <property type="evidence" value="ECO:0007669"/>
    <property type="project" value="UniProtKB-KW"/>
</dbReference>
<dbReference type="Proteomes" id="UP000549457">
    <property type="component" value="Unassembled WGS sequence"/>
</dbReference>
<reference evidence="8 9" key="1">
    <citation type="submission" date="2020-08" db="EMBL/GenBank/DDBJ databases">
        <title>Genomic Encyclopedia of Type Strains, Phase IV (KMG-IV): sequencing the most valuable type-strain genomes for metagenomic binning, comparative biology and taxonomic classification.</title>
        <authorList>
            <person name="Goeker M."/>
        </authorList>
    </citation>
    <scope>NUCLEOTIDE SEQUENCE [LARGE SCALE GENOMIC DNA]</scope>
    <source>
        <strain evidence="8 9">DSM 101730</strain>
    </source>
</reference>
<feature type="domain" description="Dihydroxy-acid/6-phosphogluconate dehydratase N-terminal" evidence="6">
    <location>
        <begin position="48"/>
        <end position="360"/>
    </location>
</feature>
<evidence type="ECO:0000259" key="7">
    <source>
        <dbReference type="Pfam" id="PF24877"/>
    </source>
</evidence>
<dbReference type="PROSITE" id="PS00886">
    <property type="entry name" value="ILVD_EDD_1"/>
    <property type="match status" value="1"/>
</dbReference>
<dbReference type="InterPro" id="IPR000581">
    <property type="entry name" value="ILV_EDD_N"/>
</dbReference>
<comment type="similarity">
    <text evidence="1">Belongs to the IlvD/Edd family.</text>
</comment>
<evidence type="ECO:0000313" key="8">
    <source>
        <dbReference type="EMBL" id="MBB5223898.1"/>
    </source>
</evidence>
<feature type="domain" description="Dihydroxy-acid/6-phosphogluconate dehydratase C-terminal" evidence="7">
    <location>
        <begin position="371"/>
        <end position="579"/>
    </location>
</feature>
<dbReference type="SUPFAM" id="SSF52016">
    <property type="entry name" value="LeuD/IlvD-like"/>
    <property type="match status" value="1"/>
</dbReference>
<dbReference type="InterPro" id="IPR020558">
    <property type="entry name" value="DiOHA_6PGluconate_deHydtase_CS"/>
</dbReference>
<evidence type="ECO:0000256" key="3">
    <source>
        <dbReference type="ARBA" id="ARBA00023004"/>
    </source>
</evidence>
<evidence type="ECO:0000259" key="6">
    <source>
        <dbReference type="Pfam" id="PF00920"/>
    </source>
</evidence>
<dbReference type="Pfam" id="PF24877">
    <property type="entry name" value="ILV_EDD_C"/>
    <property type="match status" value="1"/>
</dbReference>
<evidence type="ECO:0000313" key="9">
    <source>
        <dbReference type="Proteomes" id="UP000549457"/>
    </source>
</evidence>
<dbReference type="Pfam" id="PF00920">
    <property type="entry name" value="ILVD_EDD_N"/>
    <property type="match status" value="1"/>
</dbReference>
<dbReference type="PANTHER" id="PTHR43183">
    <property type="entry name" value="HYPOTHETICAL DIHYDROXYACID DEHYDRATASE (EUROFUNG)-RELATED"/>
    <property type="match status" value="1"/>
</dbReference>
<dbReference type="NCBIfam" id="NF009560">
    <property type="entry name" value="PRK13017.1"/>
    <property type="match status" value="1"/>
</dbReference>
<dbReference type="SUPFAM" id="SSF143975">
    <property type="entry name" value="IlvD/EDD N-terminal domain-like"/>
    <property type="match status" value="1"/>
</dbReference>
<organism evidence="8 9">
    <name type="scientific">Amaricoccus macauensis</name>
    <dbReference type="NCBI Taxonomy" id="57001"/>
    <lineage>
        <taxon>Bacteria</taxon>
        <taxon>Pseudomonadati</taxon>
        <taxon>Pseudomonadota</taxon>
        <taxon>Alphaproteobacteria</taxon>
        <taxon>Rhodobacterales</taxon>
        <taxon>Paracoccaceae</taxon>
        <taxon>Amaricoccus</taxon>
    </lineage>
</organism>
<evidence type="ECO:0000256" key="2">
    <source>
        <dbReference type="ARBA" id="ARBA00022723"/>
    </source>
</evidence>
<keyword evidence="4" id="KW-0411">Iron-sulfur</keyword>
<dbReference type="InterPro" id="IPR052352">
    <property type="entry name" value="Sugar_Degrad_Dehydratases"/>
</dbReference>
<evidence type="ECO:0000256" key="1">
    <source>
        <dbReference type="ARBA" id="ARBA00006486"/>
    </source>
</evidence>
<gene>
    <name evidence="8" type="ORF">HNP73_003852</name>
</gene>
<keyword evidence="2" id="KW-0479">Metal-binding</keyword>